<reference evidence="6" key="1">
    <citation type="submission" date="2020-10" db="EMBL/GenBank/DDBJ databases">
        <title>ChiBAC.</title>
        <authorList>
            <person name="Zenner C."/>
            <person name="Hitch T.C.A."/>
            <person name="Clavel T."/>
        </authorList>
    </citation>
    <scope>NUCLEOTIDE SEQUENCE</scope>
    <source>
        <strain evidence="6">DSM 107454</strain>
    </source>
</reference>
<dbReference type="AlphaFoldDB" id="A0A9D5RAJ6"/>
<evidence type="ECO:0000256" key="4">
    <source>
        <dbReference type="SAM" id="Phobius"/>
    </source>
</evidence>
<dbReference type="Pfam" id="PF06580">
    <property type="entry name" value="His_kinase"/>
    <property type="match status" value="1"/>
</dbReference>
<sequence>MRKKLFAKSSIKFKLICYHSFIVLSSLCIFVAIIVFRSNAVVKNLVQKNVDGVILNTQSNISTLISSINECMLTFQVNSEVQQLLSSDVSEKPIQDVATLEKELLSLDPFHTKIDSFELYSFKHDNYPRYNIKQSVFYSGSMQNDVLFSQMVNSGYETQWFIQDSITDGNSFIVASKLICGINAHEPVALLKAKVNLTTLTDIVDRLSLAETGKIFLCTQSHIANASESQLGQALKNNHVLFQDMLPSQTKQHTYIDIDNEKYYLCSYPIPETELYLVGAVKLSEFNSASDSLSSAIFYTGILVILFSMLFIAYISSMVTKPIMNMAKNMRHYDYYNNASLPANSHDEIGVLINSFNAMQNKITDLIQGIKRESKIRQIAELKALQAQITPHFLYNTLNSICALSHKYNAKDIEEMTMALSKFFVNSLNNGGEMLTLAREVEHAMSYVYIQKIRYGDKFNVEINLPENLKDYLICKLTLQPLIENCINHAFDCIDYTGEIKIDFRKEPNEKGSDDIVITVADNGLGEMVMDPNLLNDYINKEIDITEPIQKYGVHNVNQRIHLYFGKEYGLHYETGPSGGFTVTIRIKAILEKGEEE</sequence>
<dbReference type="SUPFAM" id="SSF55874">
    <property type="entry name" value="ATPase domain of HSP90 chaperone/DNA topoisomerase II/histidine kinase"/>
    <property type="match status" value="1"/>
</dbReference>
<dbReference type="Gene3D" id="3.30.450.20">
    <property type="entry name" value="PAS domain"/>
    <property type="match status" value="1"/>
</dbReference>
<evidence type="ECO:0000256" key="3">
    <source>
        <dbReference type="ARBA" id="ARBA00022679"/>
    </source>
</evidence>
<dbReference type="CDD" id="cd18774">
    <property type="entry name" value="PDC2_HK_sensor"/>
    <property type="match status" value="1"/>
</dbReference>
<feature type="transmembrane region" description="Helical" evidence="4">
    <location>
        <begin position="296"/>
        <end position="316"/>
    </location>
</feature>
<feature type="transmembrane region" description="Helical" evidence="4">
    <location>
        <begin position="15"/>
        <end position="36"/>
    </location>
</feature>
<accession>A0A9D5RAJ6</accession>
<dbReference type="InterPro" id="IPR003660">
    <property type="entry name" value="HAMP_dom"/>
</dbReference>
<evidence type="ECO:0000313" key="7">
    <source>
        <dbReference type="Proteomes" id="UP000806542"/>
    </source>
</evidence>
<evidence type="ECO:0000259" key="5">
    <source>
        <dbReference type="PROSITE" id="PS50885"/>
    </source>
</evidence>
<keyword evidence="4" id="KW-0472">Membrane</keyword>
<dbReference type="SUPFAM" id="SSF158472">
    <property type="entry name" value="HAMP domain-like"/>
    <property type="match status" value="1"/>
</dbReference>
<keyword evidence="3" id="KW-0808">Transferase</keyword>
<comment type="caution">
    <text evidence="6">The sequence shown here is derived from an EMBL/GenBank/DDBJ whole genome shotgun (WGS) entry which is preliminary data.</text>
</comment>
<keyword evidence="7" id="KW-1185">Reference proteome</keyword>
<evidence type="ECO:0000313" key="6">
    <source>
        <dbReference type="EMBL" id="MBE5039163.1"/>
    </source>
</evidence>
<dbReference type="GO" id="GO:0000155">
    <property type="term" value="F:phosphorelay sensor kinase activity"/>
    <property type="evidence" value="ECO:0007669"/>
    <property type="project" value="InterPro"/>
</dbReference>
<feature type="domain" description="HAMP" evidence="5">
    <location>
        <begin position="317"/>
        <end position="368"/>
    </location>
</feature>
<dbReference type="Proteomes" id="UP000806542">
    <property type="component" value="Unassembled WGS sequence"/>
</dbReference>
<dbReference type="EMBL" id="JADCKB010000002">
    <property type="protein sequence ID" value="MBE5039163.1"/>
    <property type="molecule type" value="Genomic_DNA"/>
</dbReference>
<keyword evidence="2" id="KW-0597">Phosphoprotein</keyword>
<dbReference type="PANTHER" id="PTHR34220:SF7">
    <property type="entry name" value="SENSOR HISTIDINE KINASE YPDA"/>
    <property type="match status" value="1"/>
</dbReference>
<dbReference type="Gene3D" id="3.30.565.10">
    <property type="entry name" value="Histidine kinase-like ATPase, C-terminal domain"/>
    <property type="match status" value="1"/>
</dbReference>
<proteinExistence type="predicted"/>
<dbReference type="RefSeq" id="WP_226391726.1">
    <property type="nucleotide sequence ID" value="NZ_JADCKB010000002.1"/>
</dbReference>
<dbReference type="InterPro" id="IPR010559">
    <property type="entry name" value="Sig_transdc_His_kin_internal"/>
</dbReference>
<protein>
    <submittedName>
        <fullName evidence="6">Histidine kinase</fullName>
    </submittedName>
</protein>
<dbReference type="InterPro" id="IPR050640">
    <property type="entry name" value="Bact_2-comp_sensor_kinase"/>
</dbReference>
<name>A0A9D5RAJ6_9FIRM</name>
<comment type="subcellular location">
    <subcellularLocation>
        <location evidence="1">Membrane</location>
    </subcellularLocation>
</comment>
<evidence type="ECO:0000256" key="1">
    <source>
        <dbReference type="ARBA" id="ARBA00004370"/>
    </source>
</evidence>
<dbReference type="PROSITE" id="PS50885">
    <property type="entry name" value="HAMP"/>
    <property type="match status" value="1"/>
</dbReference>
<keyword evidence="4" id="KW-1133">Transmembrane helix</keyword>
<gene>
    <name evidence="6" type="ORF">INF28_01595</name>
</gene>
<dbReference type="Gene3D" id="1.10.8.500">
    <property type="entry name" value="HAMP domain in histidine kinase"/>
    <property type="match status" value="1"/>
</dbReference>
<keyword evidence="6" id="KW-0418">Kinase</keyword>
<keyword evidence="4" id="KW-0812">Transmembrane</keyword>
<dbReference type="GO" id="GO:0016020">
    <property type="term" value="C:membrane"/>
    <property type="evidence" value="ECO:0007669"/>
    <property type="project" value="UniProtKB-SubCell"/>
</dbReference>
<dbReference type="PANTHER" id="PTHR34220">
    <property type="entry name" value="SENSOR HISTIDINE KINASE YPDA"/>
    <property type="match status" value="1"/>
</dbReference>
<dbReference type="CDD" id="cd06225">
    <property type="entry name" value="HAMP"/>
    <property type="match status" value="1"/>
</dbReference>
<dbReference type="InterPro" id="IPR036890">
    <property type="entry name" value="HATPase_C_sf"/>
</dbReference>
<organism evidence="6 7">
    <name type="scientific">Ructibacterium gallinarum</name>
    <dbReference type="NCBI Taxonomy" id="2779355"/>
    <lineage>
        <taxon>Bacteria</taxon>
        <taxon>Bacillati</taxon>
        <taxon>Bacillota</taxon>
        <taxon>Clostridia</taxon>
        <taxon>Eubacteriales</taxon>
        <taxon>Oscillospiraceae</taxon>
        <taxon>Ructibacterium</taxon>
    </lineage>
</organism>
<evidence type="ECO:0000256" key="2">
    <source>
        <dbReference type="ARBA" id="ARBA00022553"/>
    </source>
</evidence>